<accession>A0A3G5L067</accession>
<gene>
    <name evidence="1" type="ordered locus">YPO0542</name>
</gene>
<accession>A0A2S9PCL6</accession>
<name>A0A384L4J5_YERPE</name>
<accession>Q0WJC4</accession>
<dbReference type="KEGG" id="ype:YPO0542"/>
<dbReference type="PATRIC" id="fig|632.153.peg.1809"/>
<protein>
    <submittedName>
        <fullName evidence="1">Uncharacterized protein</fullName>
    </submittedName>
</protein>
<organism evidence="1 2">
    <name type="scientific">Yersinia pestis</name>
    <dbReference type="NCBI Taxonomy" id="632"/>
    <lineage>
        <taxon>Bacteria</taxon>
        <taxon>Pseudomonadati</taxon>
        <taxon>Pseudomonadota</taxon>
        <taxon>Gammaproteobacteria</taxon>
        <taxon>Enterobacterales</taxon>
        <taxon>Yersiniaceae</taxon>
        <taxon>Yersinia</taxon>
    </lineage>
</organism>
<keyword evidence="2" id="KW-1185">Reference proteome</keyword>
<dbReference type="AlphaFoldDB" id="A0A384L4J5"/>
<accession>A0A5P8YK65</accession>
<dbReference type="Proteomes" id="UP000000815">
    <property type="component" value="Chromosome"/>
</dbReference>
<reference evidence="1 2" key="1">
    <citation type="journal article" date="2001" name="Nature">
        <title>Genome sequence of Yersinia pestis, the causative agent of plague.</title>
        <authorList>
            <person name="Parkhill J."/>
            <person name="Wren B.W."/>
            <person name="Thomson N.R."/>
            <person name="Titball R.W."/>
            <person name="Holden M.T.G."/>
            <person name="Prentice M.B."/>
            <person name="Sebaihia M."/>
            <person name="James K.D."/>
            <person name="Churcher C."/>
            <person name="Mungall K.L."/>
            <person name="Baker S."/>
            <person name="Basham D."/>
            <person name="Bentley S.D."/>
            <person name="Brooks K."/>
            <person name="Cerdeno-Tarraga A.M."/>
            <person name="Chillingworth T."/>
            <person name="Cronin A."/>
            <person name="Davies R.M."/>
            <person name="Davis P."/>
            <person name="Dougan G."/>
            <person name="Feltwell T."/>
            <person name="Hamlin N."/>
            <person name="Holroyd S."/>
            <person name="Jagels K."/>
            <person name="Leather S."/>
            <person name="Karlyshev A.V."/>
            <person name="Moule S."/>
            <person name="Oyston P.C.F."/>
            <person name="Quail M."/>
            <person name="Rutherford K."/>
            <person name="Simmonds M."/>
            <person name="Skelton J."/>
            <person name="Stevens K."/>
            <person name="Whitehead S."/>
            <person name="Barrell B.G."/>
        </authorList>
    </citation>
    <scope>NUCLEOTIDE SEQUENCE [LARGE SCALE GENOMIC DNA]</scope>
    <source>
        <strain evidence="2">CO-92 / Biovar Orientalis</strain>
    </source>
</reference>
<dbReference type="EMBL" id="AL590842">
    <property type="protein sequence ID" value="CAL19222.1"/>
    <property type="molecule type" value="Genomic_DNA"/>
</dbReference>
<dbReference type="PIR" id="AD0067">
    <property type="entry name" value="AD0067"/>
</dbReference>
<proteinExistence type="predicted"/>
<dbReference type="PaxDb" id="214092-YPO0542"/>
<sequence length="38" mass="4369">MSFQPNLSTQRMISEPKKFAYPELSALQPDGKRTILMN</sequence>
<evidence type="ECO:0000313" key="1">
    <source>
        <dbReference type="EMBL" id="CAL19222.1"/>
    </source>
</evidence>
<accession>A0A384L4J5</accession>
<evidence type="ECO:0000313" key="2">
    <source>
        <dbReference type="Proteomes" id="UP000000815"/>
    </source>
</evidence>